<organism evidence="2 3">
    <name type="scientific">Cyclocybe aegerita</name>
    <name type="common">Black poplar mushroom</name>
    <name type="synonym">Agrocybe aegerita</name>
    <dbReference type="NCBI Taxonomy" id="1973307"/>
    <lineage>
        <taxon>Eukaryota</taxon>
        <taxon>Fungi</taxon>
        <taxon>Dikarya</taxon>
        <taxon>Basidiomycota</taxon>
        <taxon>Agaricomycotina</taxon>
        <taxon>Agaricomycetes</taxon>
        <taxon>Agaricomycetidae</taxon>
        <taxon>Agaricales</taxon>
        <taxon>Agaricineae</taxon>
        <taxon>Bolbitiaceae</taxon>
        <taxon>Cyclocybe</taxon>
    </lineage>
</organism>
<dbReference type="Gene3D" id="1.20.1050.10">
    <property type="match status" value="1"/>
</dbReference>
<name>A0A8S0WTX0_CYCAE</name>
<dbReference type="PROSITE" id="PS50404">
    <property type="entry name" value="GST_NTER"/>
    <property type="match status" value="1"/>
</dbReference>
<dbReference type="Pfam" id="PF22041">
    <property type="entry name" value="GST_C_7"/>
    <property type="match status" value="1"/>
</dbReference>
<dbReference type="Pfam" id="PF13409">
    <property type="entry name" value="GST_N_2"/>
    <property type="match status" value="1"/>
</dbReference>
<keyword evidence="3" id="KW-1185">Reference proteome</keyword>
<dbReference type="SUPFAM" id="SSF52833">
    <property type="entry name" value="Thioredoxin-like"/>
    <property type="match status" value="1"/>
</dbReference>
<dbReference type="EMBL" id="CACVBS010000104">
    <property type="protein sequence ID" value="CAA7271288.1"/>
    <property type="molecule type" value="Genomic_DNA"/>
</dbReference>
<evidence type="ECO:0000313" key="3">
    <source>
        <dbReference type="Proteomes" id="UP000467700"/>
    </source>
</evidence>
<dbReference type="InterPro" id="IPR004045">
    <property type="entry name" value="Glutathione_S-Trfase_N"/>
</dbReference>
<gene>
    <name evidence="2" type="ORF">AAE3_LOCUS13542</name>
</gene>
<dbReference type="OrthoDB" id="4951845at2759"/>
<dbReference type="Proteomes" id="UP000467700">
    <property type="component" value="Unassembled WGS sequence"/>
</dbReference>
<evidence type="ECO:0000313" key="2">
    <source>
        <dbReference type="EMBL" id="CAA7271288.1"/>
    </source>
</evidence>
<dbReference type="InterPro" id="IPR036282">
    <property type="entry name" value="Glutathione-S-Trfase_C_sf"/>
</dbReference>
<reference evidence="2 3" key="1">
    <citation type="submission" date="2020-01" db="EMBL/GenBank/DDBJ databases">
        <authorList>
            <person name="Gupta K D."/>
        </authorList>
    </citation>
    <scope>NUCLEOTIDE SEQUENCE [LARGE SCALE GENOMIC DNA]</scope>
</reference>
<accession>A0A8S0WTX0</accession>
<proteinExistence type="predicted"/>
<evidence type="ECO:0000259" key="1">
    <source>
        <dbReference type="PROSITE" id="PS50404"/>
    </source>
</evidence>
<feature type="domain" description="GST N-terminal" evidence="1">
    <location>
        <begin position="33"/>
        <end position="124"/>
    </location>
</feature>
<comment type="caution">
    <text evidence="2">The sequence shown here is derived from an EMBL/GenBank/DDBJ whole genome shotgun (WGS) entry which is preliminary data.</text>
</comment>
<dbReference type="InterPro" id="IPR054416">
    <property type="entry name" value="GST_UstS-like_C"/>
</dbReference>
<dbReference type="SUPFAM" id="SSF47616">
    <property type="entry name" value="GST C-terminal domain-like"/>
    <property type="match status" value="1"/>
</dbReference>
<sequence length="267" mass="30915">MAFPDAPVRETKSPKYEWPRHLLFSTMITFYDIPFTVPGRALSPYTWITKCCLKVKGLEFNTEWVDLVDITPLCKKIGAEPTIVTSDGREMYTLPVIHDPSTRKTISDSFKIAQYLDEAYPETPRIVPPGTTSLHRAFMSAVHKLEADIYPLIIATTFAHVPESSREYFRRTREAFLKKPLEEVSRTADEAKETWEKVKASFAVFDSWYEKDAVFIGGKEPCFADLMLAGRIFWIRSVFGEESIEWKNVEGWNHGRWNKLLRTFEEK</sequence>
<protein>
    <recommendedName>
        <fullName evidence="1">GST N-terminal domain-containing protein</fullName>
    </recommendedName>
</protein>
<dbReference type="Gene3D" id="3.40.30.10">
    <property type="entry name" value="Glutaredoxin"/>
    <property type="match status" value="1"/>
</dbReference>
<dbReference type="AlphaFoldDB" id="A0A8S0WTX0"/>
<dbReference type="InterPro" id="IPR036249">
    <property type="entry name" value="Thioredoxin-like_sf"/>
</dbReference>